<feature type="domain" description="DUF3823" evidence="2">
    <location>
        <begin position="120"/>
        <end position="221"/>
    </location>
</feature>
<organism evidence="3 4">
    <name type="scientific">Hymenobacter mucosus</name>
    <dbReference type="NCBI Taxonomy" id="1411120"/>
    <lineage>
        <taxon>Bacteria</taxon>
        <taxon>Pseudomonadati</taxon>
        <taxon>Bacteroidota</taxon>
        <taxon>Cytophagia</taxon>
        <taxon>Cytophagales</taxon>
        <taxon>Hymenobacteraceae</taxon>
        <taxon>Hymenobacter</taxon>
    </lineage>
</organism>
<evidence type="ECO:0000313" key="3">
    <source>
        <dbReference type="EMBL" id="SNR94909.1"/>
    </source>
</evidence>
<reference evidence="4" key="1">
    <citation type="submission" date="2017-06" db="EMBL/GenBank/DDBJ databases">
        <authorList>
            <person name="Varghese N."/>
            <person name="Submissions S."/>
        </authorList>
    </citation>
    <scope>NUCLEOTIDE SEQUENCE [LARGE SCALE GENOMIC DNA]</scope>
    <source>
        <strain evidence="4">DSM 28041</strain>
    </source>
</reference>
<dbReference type="Gene3D" id="2.60.40.1120">
    <property type="entry name" value="Carboxypeptidase-like, regulatory domain"/>
    <property type="match status" value="1"/>
</dbReference>
<dbReference type="PROSITE" id="PS51257">
    <property type="entry name" value="PROKAR_LIPOPROTEIN"/>
    <property type="match status" value="1"/>
</dbReference>
<dbReference type="Pfam" id="PF12866">
    <property type="entry name" value="DUF3823"/>
    <property type="match status" value="1"/>
</dbReference>
<dbReference type="InterPro" id="IPR041186">
    <property type="entry name" value="DUF3823_C"/>
</dbReference>
<evidence type="ECO:0000313" key="4">
    <source>
        <dbReference type="Proteomes" id="UP000198310"/>
    </source>
</evidence>
<evidence type="ECO:0000259" key="2">
    <source>
        <dbReference type="Pfam" id="PF18003"/>
    </source>
</evidence>
<dbReference type="Gene3D" id="2.60.40.2060">
    <property type="match status" value="1"/>
</dbReference>
<dbReference type="AlphaFoldDB" id="A0A239AH99"/>
<evidence type="ECO:0008006" key="5">
    <source>
        <dbReference type="Google" id="ProtNLM"/>
    </source>
</evidence>
<dbReference type="EMBL" id="FZNS01000012">
    <property type="protein sequence ID" value="SNR94909.1"/>
    <property type="molecule type" value="Genomic_DNA"/>
</dbReference>
<sequence length="224" mass="24302">MKRFTITMLAGLGLLAASCEKDNYSPPSSQLTGRVTFQNEVIGVRGQGGVQLELWQRGEALRNKIQVFVAQDGSYSATLFDGNYKLTRLRDNGPWQNNTDSIDVVVRGNTVIDVPVQPYFVIRNTTITNAGNVVTASALISQATAGRTIESATLFLNSTQFVDTNNSLIGQVRKASADLGNLTQPQLFSFTVPAATRGVVYARIGVKTQGVNELIYSPVQRLSL</sequence>
<proteinExistence type="predicted"/>
<gene>
    <name evidence="3" type="ORF">SAMN06269173_11284</name>
</gene>
<dbReference type="Pfam" id="PF18003">
    <property type="entry name" value="DUF3823_C"/>
    <property type="match status" value="1"/>
</dbReference>
<name>A0A239AH99_9BACT</name>
<keyword evidence="4" id="KW-1185">Reference proteome</keyword>
<dbReference type="InterPro" id="IPR024278">
    <property type="entry name" value="DUF3823_N"/>
</dbReference>
<protein>
    <recommendedName>
        <fullName evidence="5">DUF3823 domain-containing protein</fullName>
    </recommendedName>
</protein>
<feature type="domain" description="DUF3823" evidence="1">
    <location>
        <begin position="29"/>
        <end position="117"/>
    </location>
</feature>
<accession>A0A239AH99</accession>
<dbReference type="Proteomes" id="UP000198310">
    <property type="component" value="Unassembled WGS sequence"/>
</dbReference>
<evidence type="ECO:0000259" key="1">
    <source>
        <dbReference type="Pfam" id="PF12866"/>
    </source>
</evidence>
<dbReference type="RefSeq" id="WP_045690640.1">
    <property type="nucleotide sequence ID" value="NZ_FZNS01000012.1"/>
</dbReference>